<comment type="caution">
    <text evidence="2">The sequence shown here is derived from an EMBL/GenBank/DDBJ whole genome shotgun (WGS) entry which is preliminary data.</text>
</comment>
<proteinExistence type="predicted"/>
<dbReference type="Proteomes" id="UP000050525">
    <property type="component" value="Unassembled WGS sequence"/>
</dbReference>
<sequence length="69" mass="7729">MKTAHVVLAVFILPYIRFLGYDPEFCRRSVKLLRAAWPTKSSAAINTHLSTRRADHASLLEVSQVCSKG</sequence>
<reference evidence="2 3" key="1">
    <citation type="journal article" date="2012" name="Genome Biol.">
        <title>Sequencing three crocodilian genomes to illuminate the evolution of archosaurs and amniotes.</title>
        <authorList>
            <person name="St John J.A."/>
            <person name="Braun E.L."/>
            <person name="Isberg S.R."/>
            <person name="Miles L.G."/>
            <person name="Chong A.Y."/>
            <person name="Gongora J."/>
            <person name="Dalzell P."/>
            <person name="Moran C."/>
            <person name="Bed'hom B."/>
            <person name="Abzhanov A."/>
            <person name="Burgess S.C."/>
            <person name="Cooksey A.M."/>
            <person name="Castoe T.A."/>
            <person name="Crawford N.G."/>
            <person name="Densmore L.D."/>
            <person name="Drew J.C."/>
            <person name="Edwards S.V."/>
            <person name="Faircloth B.C."/>
            <person name="Fujita M.K."/>
            <person name="Greenwold M.J."/>
            <person name="Hoffmann F.G."/>
            <person name="Howard J.M."/>
            <person name="Iguchi T."/>
            <person name="Janes D.E."/>
            <person name="Khan S.Y."/>
            <person name="Kohno S."/>
            <person name="de Koning A.J."/>
            <person name="Lance S.L."/>
            <person name="McCarthy F.M."/>
            <person name="McCormack J.E."/>
            <person name="Merchant M.E."/>
            <person name="Peterson D.G."/>
            <person name="Pollock D.D."/>
            <person name="Pourmand N."/>
            <person name="Raney B.J."/>
            <person name="Roessler K.A."/>
            <person name="Sanford J.R."/>
            <person name="Sawyer R.H."/>
            <person name="Schmidt C.J."/>
            <person name="Triplett E.W."/>
            <person name="Tuberville T.D."/>
            <person name="Venegas-Anaya M."/>
            <person name="Howard J.T."/>
            <person name="Jarvis E.D."/>
            <person name="Guillette L.J.Jr."/>
            <person name="Glenn T.C."/>
            <person name="Green R.E."/>
            <person name="Ray D.A."/>
        </authorList>
    </citation>
    <scope>NUCLEOTIDE SEQUENCE [LARGE SCALE GENOMIC DNA]</scope>
    <source>
        <strain evidence="2">KSC_2009_1</strain>
    </source>
</reference>
<dbReference type="EMBL" id="AKHW03006061">
    <property type="protein sequence ID" value="KYO24520.1"/>
    <property type="molecule type" value="Genomic_DNA"/>
</dbReference>
<evidence type="ECO:0000313" key="2">
    <source>
        <dbReference type="EMBL" id="KYO24520.1"/>
    </source>
</evidence>
<evidence type="ECO:0008006" key="4">
    <source>
        <dbReference type="Google" id="ProtNLM"/>
    </source>
</evidence>
<organism evidence="2 3">
    <name type="scientific">Alligator mississippiensis</name>
    <name type="common">American alligator</name>
    <dbReference type="NCBI Taxonomy" id="8496"/>
    <lineage>
        <taxon>Eukaryota</taxon>
        <taxon>Metazoa</taxon>
        <taxon>Chordata</taxon>
        <taxon>Craniata</taxon>
        <taxon>Vertebrata</taxon>
        <taxon>Euteleostomi</taxon>
        <taxon>Archelosauria</taxon>
        <taxon>Archosauria</taxon>
        <taxon>Crocodylia</taxon>
        <taxon>Alligatoridae</taxon>
        <taxon>Alligatorinae</taxon>
        <taxon>Alligator</taxon>
    </lineage>
</organism>
<dbReference type="AlphaFoldDB" id="A0A151MJF4"/>
<keyword evidence="3" id="KW-1185">Reference proteome</keyword>
<feature type="chain" id="PRO_5007585188" description="Secreted protein" evidence="1">
    <location>
        <begin position="21"/>
        <end position="69"/>
    </location>
</feature>
<accession>A0A151MJF4</accession>
<evidence type="ECO:0000256" key="1">
    <source>
        <dbReference type="SAM" id="SignalP"/>
    </source>
</evidence>
<keyword evidence="1" id="KW-0732">Signal</keyword>
<evidence type="ECO:0000313" key="3">
    <source>
        <dbReference type="Proteomes" id="UP000050525"/>
    </source>
</evidence>
<name>A0A151MJF4_ALLMI</name>
<feature type="signal peptide" evidence="1">
    <location>
        <begin position="1"/>
        <end position="20"/>
    </location>
</feature>
<gene>
    <name evidence="2" type="ORF">Y1Q_0023218</name>
</gene>
<protein>
    <recommendedName>
        <fullName evidence="4">Secreted protein</fullName>
    </recommendedName>
</protein>